<protein>
    <submittedName>
        <fullName evidence="12">KCNK10 protein</fullName>
    </submittedName>
</protein>
<feature type="transmembrane region" description="Helical" evidence="10">
    <location>
        <begin position="240"/>
        <end position="262"/>
    </location>
</feature>
<dbReference type="AlphaFoldDB" id="A0A8J9VRJ6"/>
<feature type="compositionally biased region" description="Basic and acidic residues" evidence="9">
    <location>
        <begin position="347"/>
        <end position="371"/>
    </location>
</feature>
<evidence type="ECO:0000256" key="7">
    <source>
        <dbReference type="ARBA" id="ARBA00023303"/>
    </source>
</evidence>
<dbReference type="GO" id="GO:0005886">
    <property type="term" value="C:plasma membrane"/>
    <property type="evidence" value="ECO:0007669"/>
    <property type="project" value="TreeGrafter"/>
</dbReference>
<dbReference type="OrthoDB" id="297496at2759"/>
<sequence>MKKTTLLVLAVVFTGYLFIGGGVFHVLEFPHEEKIREKTFKIHQQQDELYERLFNHDFFNNHTRHATDNPDHLLRQSDVTVLVRRVKEYLDETHRNLTWETRQQSANTTNMTQSMIRLKHVPTMVLSQHQLEDIIQTVWEASESGLHPFSSDEADSSPPHWAFLPSVTFSMTVVTTIGYGVHPPRTTGGRVFVIFYALLGIPLTAAFLSGLAGVMSDMVRRVTNAIQKCHKKCTPARASYLAWVFCLVVGIGVFFVLPALVVHHVENWSFVDSVYFMFVSLSTIGFGDFVAGIEKKKYWEGYRILMKVWIVVGLAFLATIFDVISRAIKKVEDKIEEEAAAEEDTSEREKTGEDNLKRDVGDMKEQRDGNSKDQNMQTKKDDKEGTVTPVASHLQGSTRRPRVPLIMIVDNPATGRQARQHVWQM</sequence>
<dbReference type="PANTHER" id="PTHR11003">
    <property type="entry name" value="POTASSIUM CHANNEL, SUBFAMILY K"/>
    <property type="match status" value="1"/>
</dbReference>
<keyword evidence="7 8" id="KW-0407">Ion channel</keyword>
<dbReference type="PRINTS" id="PR01333">
    <property type="entry name" value="2POREKCHANEL"/>
</dbReference>
<gene>
    <name evidence="12" type="primary">KCNK10</name>
    <name evidence="12" type="ORF">BLAG_LOCUS3594</name>
</gene>
<comment type="similarity">
    <text evidence="8">Belongs to the two pore domain potassium channel (TC 1.A.1.8) family.</text>
</comment>
<evidence type="ECO:0000313" key="13">
    <source>
        <dbReference type="Proteomes" id="UP000838412"/>
    </source>
</evidence>
<evidence type="ECO:0000256" key="9">
    <source>
        <dbReference type="SAM" id="MobiDB-lite"/>
    </source>
</evidence>
<comment type="subcellular location">
    <subcellularLocation>
        <location evidence="1">Membrane</location>
        <topology evidence="1">Multi-pass membrane protein</topology>
    </subcellularLocation>
</comment>
<evidence type="ECO:0000313" key="12">
    <source>
        <dbReference type="EMBL" id="CAH1239243.1"/>
    </source>
</evidence>
<name>A0A8J9VRJ6_BRALA</name>
<feature type="domain" description="Potassium channel" evidence="11">
    <location>
        <begin position="251"/>
        <end position="329"/>
    </location>
</feature>
<feature type="region of interest" description="Disordered" evidence="9">
    <location>
        <begin position="338"/>
        <end position="405"/>
    </location>
</feature>
<evidence type="ECO:0000256" key="5">
    <source>
        <dbReference type="ARBA" id="ARBA00023065"/>
    </source>
</evidence>
<evidence type="ECO:0000256" key="2">
    <source>
        <dbReference type="ARBA" id="ARBA00022448"/>
    </source>
</evidence>
<evidence type="ECO:0000256" key="1">
    <source>
        <dbReference type="ARBA" id="ARBA00004141"/>
    </source>
</evidence>
<dbReference type="EMBL" id="OV696695">
    <property type="protein sequence ID" value="CAH1239243.1"/>
    <property type="molecule type" value="Genomic_DNA"/>
</dbReference>
<dbReference type="Proteomes" id="UP000838412">
    <property type="component" value="Chromosome 10"/>
</dbReference>
<keyword evidence="13" id="KW-1185">Reference proteome</keyword>
<evidence type="ECO:0000256" key="3">
    <source>
        <dbReference type="ARBA" id="ARBA00022692"/>
    </source>
</evidence>
<dbReference type="GO" id="GO:0022841">
    <property type="term" value="F:potassium ion leak channel activity"/>
    <property type="evidence" value="ECO:0007669"/>
    <property type="project" value="TreeGrafter"/>
</dbReference>
<reference evidence="12" key="1">
    <citation type="submission" date="2022-01" db="EMBL/GenBank/DDBJ databases">
        <authorList>
            <person name="Braso-Vives M."/>
        </authorList>
    </citation>
    <scope>NUCLEOTIDE SEQUENCE</scope>
</reference>
<feature type="transmembrane region" description="Helical" evidence="10">
    <location>
        <begin position="193"/>
        <end position="219"/>
    </location>
</feature>
<feature type="transmembrane region" description="Helical" evidence="10">
    <location>
        <begin position="274"/>
        <end position="292"/>
    </location>
</feature>
<dbReference type="GO" id="GO:0015271">
    <property type="term" value="F:outward rectifier potassium channel activity"/>
    <property type="evidence" value="ECO:0007669"/>
    <property type="project" value="TreeGrafter"/>
</dbReference>
<evidence type="ECO:0000259" key="11">
    <source>
        <dbReference type="Pfam" id="PF07885"/>
    </source>
</evidence>
<keyword evidence="4 10" id="KW-1133">Transmembrane helix</keyword>
<evidence type="ECO:0000256" key="8">
    <source>
        <dbReference type="RuleBase" id="RU003857"/>
    </source>
</evidence>
<dbReference type="Pfam" id="PF07885">
    <property type="entry name" value="Ion_trans_2"/>
    <property type="match status" value="2"/>
</dbReference>
<keyword evidence="5 8" id="KW-0406">Ion transport</keyword>
<feature type="domain" description="Potassium channel" evidence="11">
    <location>
        <begin position="158"/>
        <end position="215"/>
    </location>
</feature>
<proteinExistence type="inferred from homology"/>
<dbReference type="InterPro" id="IPR003280">
    <property type="entry name" value="2pore_dom_K_chnl"/>
</dbReference>
<dbReference type="PANTHER" id="PTHR11003:SF330">
    <property type="entry name" value="POTASSIUM CHANNEL DOMAIN-CONTAINING PROTEIN"/>
    <property type="match status" value="1"/>
</dbReference>
<dbReference type="GO" id="GO:0030322">
    <property type="term" value="P:stabilization of membrane potential"/>
    <property type="evidence" value="ECO:0007669"/>
    <property type="project" value="TreeGrafter"/>
</dbReference>
<keyword evidence="3 8" id="KW-0812">Transmembrane</keyword>
<dbReference type="InterPro" id="IPR013099">
    <property type="entry name" value="K_chnl_dom"/>
</dbReference>
<accession>A0A8J9VRJ6</accession>
<evidence type="ECO:0000256" key="10">
    <source>
        <dbReference type="SAM" id="Phobius"/>
    </source>
</evidence>
<feature type="transmembrane region" description="Helical" evidence="10">
    <location>
        <begin position="6"/>
        <end position="27"/>
    </location>
</feature>
<keyword evidence="2 8" id="KW-0813">Transport</keyword>
<evidence type="ECO:0000256" key="4">
    <source>
        <dbReference type="ARBA" id="ARBA00022989"/>
    </source>
</evidence>
<organism evidence="12 13">
    <name type="scientific">Branchiostoma lanceolatum</name>
    <name type="common">Common lancelet</name>
    <name type="synonym">Amphioxus lanceolatum</name>
    <dbReference type="NCBI Taxonomy" id="7740"/>
    <lineage>
        <taxon>Eukaryota</taxon>
        <taxon>Metazoa</taxon>
        <taxon>Chordata</taxon>
        <taxon>Cephalochordata</taxon>
        <taxon>Leptocardii</taxon>
        <taxon>Amphioxiformes</taxon>
        <taxon>Branchiostomatidae</taxon>
        <taxon>Branchiostoma</taxon>
    </lineage>
</organism>
<keyword evidence="6 10" id="KW-0472">Membrane</keyword>
<evidence type="ECO:0000256" key="6">
    <source>
        <dbReference type="ARBA" id="ARBA00023136"/>
    </source>
</evidence>
<feature type="transmembrane region" description="Helical" evidence="10">
    <location>
        <begin position="304"/>
        <end position="324"/>
    </location>
</feature>
<feature type="transmembrane region" description="Helical" evidence="10">
    <location>
        <begin position="161"/>
        <end position="181"/>
    </location>
</feature>
<dbReference type="Gene3D" id="1.10.287.70">
    <property type="match status" value="1"/>
</dbReference>
<dbReference type="SUPFAM" id="SSF81324">
    <property type="entry name" value="Voltage-gated potassium channels"/>
    <property type="match status" value="2"/>
</dbReference>